<protein>
    <recommendedName>
        <fullName evidence="3">Isoprenoid biosynthesis protein ElbB</fullName>
    </recommendedName>
</protein>
<dbReference type="SUPFAM" id="SSF52317">
    <property type="entry name" value="Class I glutamine amidotransferase-like"/>
    <property type="match status" value="1"/>
</dbReference>
<keyword evidence="2" id="KW-1185">Reference proteome</keyword>
<dbReference type="Gene3D" id="3.40.50.880">
    <property type="match status" value="1"/>
</dbReference>
<dbReference type="OrthoDB" id="5605062at2"/>
<accession>A0A2N5ES55</accession>
<comment type="caution">
    <text evidence="1">The sequence shown here is derived from an EMBL/GenBank/DDBJ whole genome shotgun (WGS) entry which is preliminary data.</text>
</comment>
<dbReference type="Proteomes" id="UP000234626">
    <property type="component" value="Unassembled WGS sequence"/>
</dbReference>
<dbReference type="AlphaFoldDB" id="A0A2N5ES55"/>
<organism evidence="1 2">
    <name type="scientific">Chimaeribacter arupi</name>
    <dbReference type="NCBI Taxonomy" id="2060066"/>
    <lineage>
        <taxon>Bacteria</taxon>
        <taxon>Pseudomonadati</taxon>
        <taxon>Pseudomonadota</taxon>
        <taxon>Gammaproteobacteria</taxon>
        <taxon>Enterobacterales</taxon>
        <taxon>Yersiniaceae</taxon>
        <taxon>Chimaeribacter</taxon>
    </lineage>
</organism>
<name>A0A2N5ES55_9GAMM</name>
<gene>
    <name evidence="1" type="ORF">CYR34_03970</name>
</gene>
<dbReference type="RefSeq" id="WP_072931765.1">
    <property type="nucleotide sequence ID" value="NZ_PJZI01000023.1"/>
</dbReference>
<proteinExistence type="predicted"/>
<reference evidence="1 2" key="1">
    <citation type="submission" date="2017-12" db="EMBL/GenBank/DDBJ databases">
        <title>Characterization of six clinical isolates of Enterochimera gen. nov., a novel genus of the Yersiniaciae family and the three species Enterochimera arupensis sp. nov., Enterochimera coloradensis sp. nov, and Enterochimera californica sp. nov.</title>
        <authorList>
            <person name="Rossi A."/>
            <person name="Fisher M."/>
        </authorList>
    </citation>
    <scope>NUCLEOTIDE SEQUENCE [LARGE SCALE GENOMIC DNA]</scope>
    <source>
        <strain evidence="1 2">2016Iso1</strain>
    </source>
</reference>
<evidence type="ECO:0000313" key="1">
    <source>
        <dbReference type="EMBL" id="PLR52667.1"/>
    </source>
</evidence>
<evidence type="ECO:0008006" key="3">
    <source>
        <dbReference type="Google" id="ProtNLM"/>
    </source>
</evidence>
<evidence type="ECO:0000313" key="2">
    <source>
        <dbReference type="Proteomes" id="UP000234626"/>
    </source>
</evidence>
<dbReference type="InterPro" id="IPR029062">
    <property type="entry name" value="Class_I_gatase-like"/>
</dbReference>
<sequence>MKRIGVVICGDAFSDKNEINETELVINTLKNHGATATFFTFLSDQAIDNKANNQTAEKEGSKVADLFTGLTSYPLSDLSEREKFMPEALLILSANGVPVYFKTKENSIEQTPSSQAYMDFFTEIYKQELTIGLVGKCAALAPLLAQAPVRVTLGNDPDCAELIEELGGEAVICPADDIVIDDDHRIMTTPGFLAGGSVADISQGIDKLITRILGA</sequence>
<dbReference type="EMBL" id="PJZK01000002">
    <property type="protein sequence ID" value="PLR52667.1"/>
    <property type="molecule type" value="Genomic_DNA"/>
</dbReference>